<dbReference type="Proteomes" id="UP000566454">
    <property type="component" value="Unassembled WGS sequence"/>
</dbReference>
<feature type="domain" description="Sushi" evidence="9">
    <location>
        <begin position="817"/>
        <end position="877"/>
    </location>
</feature>
<feature type="domain" description="Sushi" evidence="9">
    <location>
        <begin position="1126"/>
        <end position="1184"/>
    </location>
</feature>
<keyword evidence="7" id="KW-0325">Glycoprotein</keyword>
<feature type="domain" description="Sushi" evidence="9">
    <location>
        <begin position="515"/>
        <end position="574"/>
    </location>
</feature>
<evidence type="ECO:0000256" key="5">
    <source>
        <dbReference type="ARBA" id="ARBA00022737"/>
    </source>
</evidence>
<feature type="non-terminal residue" evidence="10">
    <location>
        <position position="1"/>
    </location>
</feature>
<dbReference type="InterPro" id="IPR035976">
    <property type="entry name" value="Sushi/SCR/CCP_sf"/>
</dbReference>
<feature type="domain" description="Sushi" evidence="9">
    <location>
        <begin position="1065"/>
        <end position="1123"/>
    </location>
</feature>
<feature type="domain" description="Sushi" evidence="9">
    <location>
        <begin position="635"/>
        <end position="693"/>
    </location>
</feature>
<feature type="domain" description="Sushi" evidence="9">
    <location>
        <begin position="696"/>
        <end position="754"/>
    </location>
</feature>
<feature type="disulfide bond" evidence="8">
    <location>
        <begin position="186"/>
        <end position="213"/>
    </location>
</feature>
<proteinExistence type="predicted"/>
<dbReference type="OrthoDB" id="10051774at2759"/>
<name>A0A7K5QGN5_9PASE</name>
<protein>
    <submittedName>
        <fullName evidence="10">CFAH factor</fullName>
    </submittedName>
</protein>
<evidence type="ECO:0000256" key="3">
    <source>
        <dbReference type="ARBA" id="ARBA00022659"/>
    </source>
</evidence>
<organism evidence="10 11">
    <name type="scientific">Prunella himalayana</name>
    <dbReference type="NCBI Taxonomy" id="670356"/>
    <lineage>
        <taxon>Eukaryota</taxon>
        <taxon>Metazoa</taxon>
        <taxon>Chordata</taxon>
        <taxon>Craniata</taxon>
        <taxon>Vertebrata</taxon>
        <taxon>Euteleostomi</taxon>
        <taxon>Archelosauria</taxon>
        <taxon>Archosauria</taxon>
        <taxon>Dinosauria</taxon>
        <taxon>Saurischia</taxon>
        <taxon>Theropoda</taxon>
        <taxon>Coelurosauria</taxon>
        <taxon>Aves</taxon>
        <taxon>Neognathae</taxon>
        <taxon>Neoaves</taxon>
        <taxon>Telluraves</taxon>
        <taxon>Australaves</taxon>
        <taxon>Passeriformes</taxon>
        <taxon>Passeroidea</taxon>
        <taxon>Prunellidae</taxon>
        <taxon>Prunella</taxon>
    </lineage>
</organism>
<comment type="caution">
    <text evidence="8">Lacks conserved residue(s) required for the propagation of feature annotation.</text>
</comment>
<evidence type="ECO:0000256" key="2">
    <source>
        <dbReference type="ARBA" id="ARBA00022525"/>
    </source>
</evidence>
<comment type="caution">
    <text evidence="10">The sequence shown here is derived from an EMBL/GenBank/DDBJ whole genome shotgun (WGS) entry which is preliminary data.</text>
</comment>
<feature type="domain" description="Sushi" evidence="9">
    <location>
        <begin position="90"/>
        <end position="150"/>
    </location>
</feature>
<sequence>LRFLLQDCFGVCSMYFSHQCFYLKFLACEEPPPRRVKEVPTKRWNNPPYPHGTQATYNCRPGYIKIGRVAFRCVDGTWKQLDPVTECRNKPCGHPGDTEFGFFELTNGSEFVFGARVEYRCNDGYQMLSQRNYRECQADGWSNDIPHCEVIKCLPVQEPENGRIIMTGAFELGQEYSFGQVVNFECNAKHKLVGAKEIVCSANGEWSNDVPQCKEIICDVPEIPHGYVRSPRKSYKENELMQFSCKEGYKYGNKADALCTESGWNPPPSCIEIVCSPPVISSGNFKPRKDKYTAGNKITVECDEGYHFKVTTGSTTAECTRNGWAPDPACVRKPCDVPRIENGRLSGSNYYYNYFPKSFGQTVYYQCLNGYLSPTGDDWVLITCSERGWFPEPKCLKKCFVRELVNGYFPYRGWYDYVKEGERATYVCYDGYQAQHPEVTCTSNGWAPPPRCTHKKKCQDITFKNGYLTLDRRTFNLEETIPYKCHTGFVTPEGQETGHTQCKESGWTPPPKCIKSCKPPGDILIHHTNKTVFMPEDTIEYSCLEGYKTKNNMPTDTTMCGKNGEWTPEPQCHEIKCALLPFSNGDFSPKEGKYHSGAVVKFTCAKNYIRVGAASIQCYHFGWFPSPPVCQVSVEGCGPPPEIPSGSIVDGSVEQYQHGDTKQYECNGEFKLVGSKEIECIDGQWSSPPSCIEDKMPCDSPSSIPNVVLHQADQAQYSHGDEVTCGCKPGSDNTKEMKIKCLHGEWKPLPVCADASPQCVIPEDVVLVRSGQYPMSRRRTGFHKVIHYTCTLADENVKQATCVSGRWTPEIACTGESVCPPPPQVPGAQQTTAGRNFRNGSKASFSCADGFQLVGKGNTKEIICTEGKWQSPPHCVERPCLPPPSVECADAPRLQNPNLKIEREGKTIYLAGAGFKYVSRSGYMLNGSTEINCSMGKWTEAPSCLEMPCGSVPKVANAEFEGRKKNSYEPGETVRYQCDSGFLIVGSPEIICRKGNWTAPPFCEDISCGAVPEIPNARVAGAPQPRYLPGARVHYQCESNFQITGANYVFCSNGQWSQPPVCRDVRCDPPEEIAGGTIEGIRKSKYMPGESAKYQCWKNFKMTGTSTVVCKNGTWTELPTCKGNFSLCGTPPAIQSGELLVFPLQEYKEGDTLEYQCPNFYILEGSPTITCRNGQWTKPPVCLVACTASEEDMTTNNIELKWRAQNKLYSTSGDHIEFRCKLGYLKDPSTPNFRVQCVEGTLEYPRCTPGRSCFLDRDTMEKNNIQLQSSSRSRSHYLSGESVLFECKWWYRRVSRKEEFRAECLDGVIPYPVCQCKCL</sequence>
<feature type="domain" description="Sushi" evidence="9">
    <location>
        <begin position="26"/>
        <end position="89"/>
    </location>
</feature>
<evidence type="ECO:0000256" key="6">
    <source>
        <dbReference type="ARBA" id="ARBA00023157"/>
    </source>
</evidence>
<feature type="disulfide bond" evidence="8">
    <location>
        <begin position="1008"/>
        <end position="1051"/>
    </location>
</feature>
<dbReference type="CDD" id="cd00033">
    <property type="entry name" value="CCP"/>
    <property type="match status" value="12"/>
</dbReference>
<dbReference type="Gene3D" id="2.10.70.10">
    <property type="entry name" value="Complement Module, domain 1"/>
    <property type="match status" value="21"/>
</dbReference>
<evidence type="ECO:0000256" key="7">
    <source>
        <dbReference type="ARBA" id="ARBA00023180"/>
    </source>
</evidence>
<feature type="disulfide bond" evidence="8">
    <location>
        <begin position="949"/>
        <end position="992"/>
    </location>
</feature>
<dbReference type="PANTHER" id="PTHR45785:SF7">
    <property type="entry name" value="COMPLEMENT FACTOR H"/>
    <property type="match status" value="1"/>
</dbReference>
<keyword evidence="11" id="KW-1185">Reference proteome</keyword>
<feature type="disulfide bond" evidence="8">
    <location>
        <begin position="698"/>
        <end position="741"/>
    </location>
</feature>
<dbReference type="PANTHER" id="PTHR45785">
    <property type="entry name" value="COMPLEMENT FACTOR H-RELATED"/>
    <property type="match status" value="1"/>
</dbReference>
<feature type="disulfide bond" evidence="8">
    <location>
        <begin position="517"/>
        <end position="560"/>
    </location>
</feature>
<feature type="domain" description="Sushi" evidence="9">
    <location>
        <begin position="216"/>
        <end position="272"/>
    </location>
</feature>
<dbReference type="FunFam" id="2.10.70.10:FF:000003">
    <property type="entry name" value="Versican core protein"/>
    <property type="match status" value="1"/>
</dbReference>
<feature type="domain" description="Sushi" evidence="9">
    <location>
        <begin position="575"/>
        <end position="632"/>
    </location>
</feature>
<dbReference type="InterPro" id="IPR051503">
    <property type="entry name" value="ComplSys_Reg/VirEntry_Med"/>
</dbReference>
<feature type="domain" description="Sushi" evidence="9">
    <location>
        <begin position="273"/>
        <end position="332"/>
    </location>
</feature>
<keyword evidence="3 8" id="KW-0768">Sushi</keyword>
<dbReference type="EMBL" id="VYZK01000076">
    <property type="protein sequence ID" value="NWT66601.1"/>
    <property type="molecule type" value="Genomic_DNA"/>
</dbReference>
<feature type="domain" description="Sushi" evidence="9">
    <location>
        <begin position="947"/>
        <end position="1005"/>
    </location>
</feature>
<feature type="disulfide bond" evidence="8">
    <location>
        <begin position="121"/>
        <end position="148"/>
    </location>
</feature>
<reference evidence="10 11" key="1">
    <citation type="submission" date="2019-09" db="EMBL/GenBank/DDBJ databases">
        <title>Bird 10,000 Genomes (B10K) Project - Family phase.</title>
        <authorList>
            <person name="Zhang G."/>
        </authorList>
    </citation>
    <scope>NUCLEOTIDE SEQUENCE [LARGE SCALE GENOMIC DNA]</scope>
    <source>
        <strain evidence="10">B10K-DU-013-18</strain>
        <tissue evidence="10">Muscle</tissue>
    </source>
</reference>
<dbReference type="Pfam" id="PF00084">
    <property type="entry name" value="Sushi"/>
    <property type="match status" value="17"/>
</dbReference>
<comment type="subcellular location">
    <subcellularLocation>
        <location evidence="1">Secreted</location>
    </subcellularLocation>
</comment>
<evidence type="ECO:0000313" key="10">
    <source>
        <dbReference type="EMBL" id="NWT66601.1"/>
    </source>
</evidence>
<dbReference type="SUPFAM" id="SSF57535">
    <property type="entry name" value="Complement control module/SCR domain"/>
    <property type="match status" value="19"/>
</dbReference>
<dbReference type="PROSITE" id="PS50923">
    <property type="entry name" value="SUSHI"/>
    <property type="match status" value="16"/>
</dbReference>
<feature type="domain" description="Sushi" evidence="9">
    <location>
        <begin position="1006"/>
        <end position="1064"/>
    </location>
</feature>
<keyword evidence="6 8" id="KW-1015">Disulfide bond</keyword>
<dbReference type="SMART" id="SM00032">
    <property type="entry name" value="CCP"/>
    <property type="match status" value="20"/>
</dbReference>
<feature type="disulfide bond" evidence="8">
    <location>
        <begin position="637"/>
        <end position="680"/>
    </location>
</feature>
<dbReference type="GO" id="GO:0005576">
    <property type="term" value="C:extracellular region"/>
    <property type="evidence" value="ECO:0007669"/>
    <property type="project" value="UniProtKB-SubCell"/>
</dbReference>
<keyword evidence="5" id="KW-0677">Repeat</keyword>
<evidence type="ECO:0000256" key="1">
    <source>
        <dbReference type="ARBA" id="ARBA00004613"/>
    </source>
</evidence>
<feature type="domain" description="Sushi" evidence="9">
    <location>
        <begin position="333"/>
        <end position="397"/>
    </location>
</feature>
<feature type="domain" description="Sushi" evidence="9">
    <location>
        <begin position="151"/>
        <end position="215"/>
    </location>
</feature>
<keyword evidence="4" id="KW-0732">Signal</keyword>
<dbReference type="InterPro" id="IPR000436">
    <property type="entry name" value="Sushi_SCR_CCP_dom"/>
</dbReference>
<dbReference type="FunFam" id="2.10.70.10:FF:000060">
    <property type="entry name" value="Complement inhibitory factor H"/>
    <property type="match status" value="1"/>
</dbReference>
<feature type="disulfide bond" evidence="8">
    <location>
        <begin position="1128"/>
        <end position="1171"/>
    </location>
</feature>
<feature type="disulfide bond" evidence="8">
    <location>
        <begin position="1067"/>
        <end position="1110"/>
    </location>
</feature>
<feature type="non-terminal residue" evidence="10">
    <location>
        <position position="1319"/>
    </location>
</feature>
<accession>A0A7K5QGN5</accession>
<keyword evidence="2" id="KW-0964">Secreted</keyword>
<evidence type="ECO:0000259" key="9">
    <source>
        <dbReference type="PROSITE" id="PS50923"/>
    </source>
</evidence>
<evidence type="ECO:0000256" key="8">
    <source>
        <dbReference type="PROSITE-ProRule" id="PRU00302"/>
    </source>
</evidence>
<evidence type="ECO:0000313" key="11">
    <source>
        <dbReference type="Proteomes" id="UP000566454"/>
    </source>
</evidence>
<feature type="domain" description="Sushi" evidence="9">
    <location>
        <begin position="886"/>
        <end position="946"/>
    </location>
</feature>
<gene>
    <name evidence="10" type="primary">Cfh</name>
    <name evidence="10" type="ORF">PRUHIM_R13756</name>
</gene>
<evidence type="ECO:0000256" key="4">
    <source>
        <dbReference type="ARBA" id="ARBA00022729"/>
    </source>
</evidence>